<dbReference type="SMART" id="SM00028">
    <property type="entry name" value="TPR"/>
    <property type="match status" value="3"/>
</dbReference>
<comment type="function">
    <text evidence="2">Part of the endoplasmic reticulum membrane protein complex (EMC) that enables the energy-independent insertion into endoplasmic reticulum membranes of newly synthesized membrane proteins.</text>
</comment>
<dbReference type="Proteomes" id="UP000674318">
    <property type="component" value="Chromosome 17"/>
</dbReference>
<dbReference type="InterPro" id="IPR011990">
    <property type="entry name" value="TPR-like_helical_dom_sf"/>
</dbReference>
<dbReference type="SUPFAM" id="SSF48452">
    <property type="entry name" value="TPR-like"/>
    <property type="match status" value="1"/>
</dbReference>
<keyword evidence="4" id="KW-1185">Reference proteome</keyword>
<evidence type="ECO:0000256" key="2">
    <source>
        <dbReference type="RuleBase" id="RU367091"/>
    </source>
</evidence>
<keyword evidence="2" id="KW-0472">Membrane</keyword>
<comment type="subcellular location">
    <subcellularLocation>
        <location evidence="2">Endoplasmic reticulum membrane</location>
        <topology evidence="2">Peripheral membrane protein</topology>
        <orientation evidence="2">Cytoplasmic side</orientation>
    </subcellularLocation>
</comment>
<comment type="caution">
    <text evidence="3">The sequence shown here is derived from an EMBL/GenBank/DDBJ whole genome shotgun (WGS) entry which is preliminary data.</text>
</comment>
<dbReference type="KEGG" id="phet:94291441"/>
<protein>
    <recommendedName>
        <fullName evidence="2">ER membrane protein complex subunit 2</fullName>
    </recommendedName>
</protein>
<dbReference type="Gene3D" id="1.25.40.10">
    <property type="entry name" value="Tetratricopeptide repeat domain"/>
    <property type="match status" value="2"/>
</dbReference>
<comment type="subunit">
    <text evidence="2">Component of the ER membrane protein complex (EMC).</text>
</comment>
<comment type="similarity">
    <text evidence="2">Belongs to the EMC2 family.</text>
</comment>
<evidence type="ECO:0000313" key="4">
    <source>
        <dbReference type="Proteomes" id="UP000674318"/>
    </source>
</evidence>
<keyword evidence="1" id="KW-0802">TPR repeat</keyword>
<dbReference type="GO" id="GO:0072546">
    <property type="term" value="C:EMC complex"/>
    <property type="evidence" value="ECO:0007669"/>
    <property type="project" value="UniProtKB-UniRule"/>
</dbReference>
<evidence type="ECO:0000313" key="3">
    <source>
        <dbReference type="EMBL" id="KAG5508150.1"/>
    </source>
</evidence>
<evidence type="ECO:0000256" key="1">
    <source>
        <dbReference type="ARBA" id="ARBA00022803"/>
    </source>
</evidence>
<accession>A0A836IXX9</accession>
<gene>
    <name evidence="3" type="ORF">JKF63_05404</name>
</gene>
<dbReference type="Pfam" id="PF14559">
    <property type="entry name" value="TPR_19"/>
    <property type="match status" value="1"/>
</dbReference>
<dbReference type="EMBL" id="JAFJZO010000017">
    <property type="protein sequence ID" value="KAG5508150.1"/>
    <property type="molecule type" value="Genomic_DNA"/>
</dbReference>
<dbReference type="InterPro" id="IPR019734">
    <property type="entry name" value="TPR_rpt"/>
</dbReference>
<reference evidence="3 4" key="1">
    <citation type="submission" date="2021-02" db="EMBL/GenBank/DDBJ databases">
        <title>Porcisia hertigi Genome sequencing and assembly.</title>
        <authorList>
            <person name="Almutairi H."/>
            <person name="Gatherer D."/>
        </authorList>
    </citation>
    <scope>NUCLEOTIDE SEQUENCE [LARGE SCALE GENOMIC DNA]</scope>
    <source>
        <strain evidence="3 4">C119</strain>
    </source>
</reference>
<dbReference type="InterPro" id="IPR039856">
    <property type="entry name" value="EMC2-like"/>
</dbReference>
<proteinExistence type="inferred from homology"/>
<keyword evidence="2" id="KW-0256">Endoplasmic reticulum</keyword>
<dbReference type="GeneID" id="94291441"/>
<name>A0A836IXX9_9TRYP</name>
<sequence length="319" mass="36552">MSFPESFLSLQSLTPVDLKQLSREQKIKLLQTYRASGARNANKMLFLATDLLAGGSSGLSSSELYDVYEQVLIASLECGRIEKATMYLNLLESRFGKKSVRVSHLRGLCLEAQGKIQDAKKLYEQVLKDMPTNDFCVKRLSAMYKSEGNYEEAIRVLEEDLVYTDEDGKQHSYFEVHRGDALLTYRELSNLHYLLGSIEKAIFYAEECLLFDTESYFAHVRLGELYYIKRDLPRCVVEYAQSLLFNSQHNNSRAAYGLWQAANEMLRQHHSGLKKIEEEAELTQTQDLRTFAAETLRRMYAGTPMLSALDAYLQREASH</sequence>
<dbReference type="AlphaFoldDB" id="A0A836IXX9"/>
<organism evidence="3 4">
    <name type="scientific">Porcisia hertigi</name>
    <dbReference type="NCBI Taxonomy" id="2761500"/>
    <lineage>
        <taxon>Eukaryota</taxon>
        <taxon>Discoba</taxon>
        <taxon>Euglenozoa</taxon>
        <taxon>Kinetoplastea</taxon>
        <taxon>Metakinetoplastina</taxon>
        <taxon>Trypanosomatida</taxon>
        <taxon>Trypanosomatidae</taxon>
        <taxon>Leishmaniinae</taxon>
        <taxon>Porcisia</taxon>
    </lineage>
</organism>
<dbReference type="PANTHER" id="PTHR12760">
    <property type="entry name" value="TETRATRICOPEPTIDE REPEAT PROTEIN"/>
    <property type="match status" value="1"/>
</dbReference>
<dbReference type="RefSeq" id="XP_067758039.1">
    <property type="nucleotide sequence ID" value="XM_067901364.1"/>
</dbReference>
<dbReference type="OrthoDB" id="124397at2759"/>